<dbReference type="Gene3D" id="3.40.50.150">
    <property type="entry name" value="Vaccinia Virus protein VP39"/>
    <property type="match status" value="1"/>
</dbReference>
<dbReference type="Pfam" id="PF13489">
    <property type="entry name" value="Methyltransf_23"/>
    <property type="match status" value="1"/>
</dbReference>
<dbReference type="RefSeq" id="WP_123119399.1">
    <property type="nucleotide sequence ID" value="NZ_RJJR01000002.1"/>
</dbReference>
<name>A0A3M9NM18_9BACT</name>
<dbReference type="OrthoDB" id="3896938at2"/>
<dbReference type="Proteomes" id="UP000267223">
    <property type="component" value="Unassembled WGS sequence"/>
</dbReference>
<organism evidence="1 2">
    <name type="scientific">Hanamia caeni</name>
    <dbReference type="NCBI Taxonomy" id="2294116"/>
    <lineage>
        <taxon>Bacteria</taxon>
        <taxon>Pseudomonadati</taxon>
        <taxon>Bacteroidota</taxon>
        <taxon>Chitinophagia</taxon>
        <taxon>Chitinophagales</taxon>
        <taxon>Chitinophagaceae</taxon>
        <taxon>Hanamia</taxon>
    </lineage>
</organism>
<dbReference type="GO" id="GO:0032259">
    <property type="term" value="P:methylation"/>
    <property type="evidence" value="ECO:0007669"/>
    <property type="project" value="UniProtKB-KW"/>
</dbReference>
<evidence type="ECO:0000313" key="1">
    <source>
        <dbReference type="EMBL" id="RNI38836.1"/>
    </source>
</evidence>
<keyword evidence="1" id="KW-0808">Transferase</keyword>
<gene>
    <name evidence="1" type="ORF">EFY79_04015</name>
</gene>
<proteinExistence type="predicted"/>
<comment type="caution">
    <text evidence="1">The sequence shown here is derived from an EMBL/GenBank/DDBJ whole genome shotgun (WGS) entry which is preliminary data.</text>
</comment>
<keyword evidence="2" id="KW-1185">Reference proteome</keyword>
<dbReference type="CDD" id="cd02440">
    <property type="entry name" value="AdoMet_MTases"/>
    <property type="match status" value="1"/>
</dbReference>
<protein>
    <submittedName>
        <fullName evidence="1">Class I SAM-dependent methyltransferase</fullName>
    </submittedName>
</protein>
<sequence length="218" mass="25352">MKLKAFASSFNNKMIFLKKSFDTEPFRLLDIGAGNHSATKIKNVFPRCEYSGVDMEKDYNNSEEDFSLMKSFYELDLTQLEFSSIPENYFDGIWMVHVIEHLWNGDEVIKALLPKLKKGGYLYIEYPGVKSKSLPSMKGSLNFHDDPTHVRLYSVKELASLFDSQNCKVLKMGTRRNPWYMMAMPFRFISSSLKGEELNGNIFWDILGFAEYLWVKKK</sequence>
<dbReference type="EMBL" id="RJJR01000002">
    <property type="protein sequence ID" value="RNI38836.1"/>
    <property type="molecule type" value="Genomic_DNA"/>
</dbReference>
<keyword evidence="1" id="KW-0489">Methyltransferase</keyword>
<dbReference type="AlphaFoldDB" id="A0A3M9NM18"/>
<evidence type="ECO:0000313" key="2">
    <source>
        <dbReference type="Proteomes" id="UP000267223"/>
    </source>
</evidence>
<dbReference type="SUPFAM" id="SSF53335">
    <property type="entry name" value="S-adenosyl-L-methionine-dependent methyltransferases"/>
    <property type="match status" value="1"/>
</dbReference>
<accession>A0A3M9NM18</accession>
<reference evidence="1 2" key="1">
    <citation type="submission" date="2018-11" db="EMBL/GenBank/DDBJ databases">
        <title>Draft genome sequence of Ferruginibacter sp. BO-59.</title>
        <authorList>
            <person name="Im W.T."/>
        </authorList>
    </citation>
    <scope>NUCLEOTIDE SEQUENCE [LARGE SCALE GENOMIC DNA]</scope>
    <source>
        <strain evidence="1 2">BO-59</strain>
    </source>
</reference>
<dbReference type="InterPro" id="IPR029063">
    <property type="entry name" value="SAM-dependent_MTases_sf"/>
</dbReference>
<dbReference type="GO" id="GO:0008168">
    <property type="term" value="F:methyltransferase activity"/>
    <property type="evidence" value="ECO:0007669"/>
    <property type="project" value="UniProtKB-KW"/>
</dbReference>